<evidence type="ECO:0000313" key="2">
    <source>
        <dbReference type="EMBL" id="MBK0399307.1"/>
    </source>
</evidence>
<dbReference type="GO" id="GO:0005506">
    <property type="term" value="F:iron ion binding"/>
    <property type="evidence" value="ECO:0007669"/>
    <property type="project" value="UniProtKB-ARBA"/>
</dbReference>
<evidence type="ECO:0000313" key="3">
    <source>
        <dbReference type="Proteomes" id="UP000655420"/>
    </source>
</evidence>
<dbReference type="InterPro" id="IPR008775">
    <property type="entry name" value="Phytyl_CoA_dOase-like"/>
</dbReference>
<dbReference type="GO" id="GO:0016706">
    <property type="term" value="F:2-oxoglutarate-dependent dioxygenase activity"/>
    <property type="evidence" value="ECO:0007669"/>
    <property type="project" value="UniProtKB-ARBA"/>
</dbReference>
<proteinExistence type="predicted"/>
<keyword evidence="2" id="KW-0560">Oxidoreductase</keyword>
<accession>A0A8J7M7H7</accession>
<comment type="cofactor">
    <cofactor evidence="1">
        <name>Fe(2+)</name>
        <dbReference type="ChEBI" id="CHEBI:29033"/>
    </cofactor>
</comment>
<keyword evidence="3" id="KW-1185">Reference proteome</keyword>
<protein>
    <submittedName>
        <fullName evidence="2">Phytanoyl-CoA dioxygenase family protein</fullName>
    </submittedName>
</protein>
<dbReference type="EMBL" id="JAEHHL010000004">
    <property type="protein sequence ID" value="MBK0399307.1"/>
    <property type="molecule type" value="Genomic_DNA"/>
</dbReference>
<dbReference type="Gene3D" id="2.60.120.620">
    <property type="entry name" value="q2cbj1_9rhob like domain"/>
    <property type="match status" value="1"/>
</dbReference>
<gene>
    <name evidence="2" type="ORF">H0I76_08900</name>
</gene>
<name>A0A8J7M7H7_9RHOB</name>
<dbReference type="PANTHER" id="PTHR20883">
    <property type="entry name" value="PHYTANOYL-COA DIOXYGENASE DOMAIN CONTAINING 1"/>
    <property type="match status" value="1"/>
</dbReference>
<comment type="caution">
    <text evidence="2">The sequence shown here is derived from an EMBL/GenBank/DDBJ whole genome shotgun (WGS) entry which is preliminary data.</text>
</comment>
<keyword evidence="2" id="KW-0223">Dioxygenase</keyword>
<sequence>MPALAETQVAAYRRDGFLCPVDVFTPAEAQQLRAELEAHEALHPSRGLKRDIAQYQRVNAHVVMETARRVAAERRILDAVESLLGPDLMVWSCEYFIKEPHTTKVVSWHQDLTYWGMDGSDHEVTAWIALSPATEASGCMRFVPGSHGQALVPHRDTFAEDNLLSRGQEIAVEVDEADAVVAALNPGQMSLHHGRLFHASGPNVTDDRRIGLVVRYIRPDTPSTGVGRDYAMLVRGCDRTLGRINMVPPSGDFSPAAIALYEEILAAQSATLSDGAEGGVSLYAEA</sequence>
<dbReference type="Pfam" id="PF05721">
    <property type="entry name" value="PhyH"/>
    <property type="match status" value="1"/>
</dbReference>
<reference evidence="2" key="1">
    <citation type="submission" date="2020-12" db="EMBL/GenBank/DDBJ databases">
        <title>Bacterial taxonomy.</title>
        <authorList>
            <person name="Pan X."/>
        </authorList>
    </citation>
    <scope>NUCLEOTIDE SEQUENCE</scope>
    <source>
        <strain evidence="2">M0105</strain>
    </source>
</reference>
<evidence type="ECO:0000256" key="1">
    <source>
        <dbReference type="ARBA" id="ARBA00001954"/>
    </source>
</evidence>
<dbReference type="SUPFAM" id="SSF51197">
    <property type="entry name" value="Clavaminate synthase-like"/>
    <property type="match status" value="1"/>
</dbReference>
<dbReference type="PANTHER" id="PTHR20883:SF48">
    <property type="entry name" value="ECTOINE DIOXYGENASE"/>
    <property type="match status" value="1"/>
</dbReference>
<dbReference type="AlphaFoldDB" id="A0A8J7M7H7"/>
<dbReference type="Proteomes" id="UP000655420">
    <property type="component" value="Unassembled WGS sequence"/>
</dbReference>
<dbReference type="RefSeq" id="WP_200609411.1">
    <property type="nucleotide sequence ID" value="NZ_JAEHHL010000004.1"/>
</dbReference>
<organism evidence="2 3">
    <name type="scientific">Thermohalobaculum xanthum</name>
    <dbReference type="NCBI Taxonomy" id="2753746"/>
    <lineage>
        <taxon>Bacteria</taxon>
        <taxon>Pseudomonadati</taxon>
        <taxon>Pseudomonadota</taxon>
        <taxon>Alphaproteobacteria</taxon>
        <taxon>Rhodobacterales</taxon>
        <taxon>Paracoccaceae</taxon>
        <taxon>Thermohalobaculum</taxon>
    </lineage>
</organism>